<comment type="similarity">
    <text evidence="3">Belongs to the TORC family.</text>
</comment>
<evidence type="ECO:0000256" key="7">
    <source>
        <dbReference type="ARBA" id="ARBA00023159"/>
    </source>
</evidence>
<evidence type="ECO:0000256" key="6">
    <source>
        <dbReference type="ARBA" id="ARBA00023015"/>
    </source>
</evidence>
<dbReference type="EMBL" id="GL379910">
    <property type="protein sequence ID" value="EGT34114.1"/>
    <property type="molecule type" value="Genomic_DNA"/>
</dbReference>
<evidence type="ECO:0000256" key="10">
    <source>
        <dbReference type="SAM" id="MobiDB-lite"/>
    </source>
</evidence>
<keyword evidence="8" id="KW-0804">Transcription</keyword>
<dbReference type="GO" id="GO:0051289">
    <property type="term" value="P:protein homotetramerization"/>
    <property type="evidence" value="ECO:0007669"/>
    <property type="project" value="InterPro"/>
</dbReference>
<evidence type="ECO:0000256" key="5">
    <source>
        <dbReference type="ARBA" id="ARBA00022553"/>
    </source>
</evidence>
<evidence type="ECO:0000256" key="2">
    <source>
        <dbReference type="ARBA" id="ARBA00004496"/>
    </source>
</evidence>
<organism evidence="13">
    <name type="scientific">Caenorhabditis brenneri</name>
    <name type="common">Nematode worm</name>
    <dbReference type="NCBI Taxonomy" id="135651"/>
    <lineage>
        <taxon>Eukaryota</taxon>
        <taxon>Metazoa</taxon>
        <taxon>Ecdysozoa</taxon>
        <taxon>Nematoda</taxon>
        <taxon>Chromadorea</taxon>
        <taxon>Rhabditida</taxon>
        <taxon>Rhabditina</taxon>
        <taxon>Rhabditomorpha</taxon>
        <taxon>Rhabditoidea</taxon>
        <taxon>Rhabditidae</taxon>
        <taxon>Peloderinae</taxon>
        <taxon>Caenorhabditis</taxon>
    </lineage>
</organism>
<feature type="region of interest" description="Disordered" evidence="10">
    <location>
        <begin position="465"/>
        <end position="486"/>
    </location>
</feature>
<keyword evidence="13" id="KW-1185">Reference proteome</keyword>
<keyword evidence="4" id="KW-0963">Cytoplasm</keyword>
<evidence type="ECO:0000256" key="9">
    <source>
        <dbReference type="ARBA" id="ARBA00023242"/>
    </source>
</evidence>
<dbReference type="AlphaFoldDB" id="G0NMK1"/>
<dbReference type="Proteomes" id="UP000008068">
    <property type="component" value="Unassembled WGS sequence"/>
</dbReference>
<dbReference type="OrthoDB" id="8947034at2759"/>
<evidence type="ECO:0000256" key="4">
    <source>
        <dbReference type="ARBA" id="ARBA00022490"/>
    </source>
</evidence>
<dbReference type="STRING" id="135651.G0NMK1"/>
<feature type="region of interest" description="Disordered" evidence="10">
    <location>
        <begin position="336"/>
        <end position="357"/>
    </location>
</feature>
<reference evidence="13" key="1">
    <citation type="submission" date="2011-07" db="EMBL/GenBank/DDBJ databases">
        <authorList>
            <consortium name="Caenorhabditis brenneri Sequencing and Analysis Consortium"/>
            <person name="Wilson R.K."/>
        </authorList>
    </citation>
    <scope>NUCLEOTIDE SEQUENCE [LARGE SCALE GENOMIC DNA]</scope>
    <source>
        <strain evidence="13">PB2801</strain>
    </source>
</reference>
<name>G0NMK1_CAEBE</name>
<dbReference type="PANTHER" id="PTHR13589">
    <property type="entry name" value="CREB-REGULATED TRANSCRIPTION COACTIVATOR"/>
    <property type="match status" value="1"/>
</dbReference>
<feature type="compositionally biased region" description="Low complexity" evidence="10">
    <location>
        <begin position="336"/>
        <end position="347"/>
    </location>
</feature>
<feature type="region of interest" description="Disordered" evidence="10">
    <location>
        <begin position="213"/>
        <end position="270"/>
    </location>
</feature>
<evidence type="ECO:0000259" key="11">
    <source>
        <dbReference type="Pfam" id="PF12884"/>
    </source>
</evidence>
<dbReference type="GO" id="GO:0008140">
    <property type="term" value="F:cAMP response element binding protein binding"/>
    <property type="evidence" value="ECO:0007669"/>
    <property type="project" value="InterPro"/>
</dbReference>
<evidence type="ECO:0000256" key="8">
    <source>
        <dbReference type="ARBA" id="ARBA00023163"/>
    </source>
</evidence>
<feature type="domain" description="Transducer of regulated CREB activity N-terminal" evidence="11">
    <location>
        <begin position="6"/>
        <end position="81"/>
    </location>
</feature>
<keyword evidence="9" id="KW-0539">Nucleus</keyword>
<feature type="region of interest" description="Disordered" evidence="10">
    <location>
        <begin position="39"/>
        <end position="66"/>
    </location>
</feature>
<evidence type="ECO:0000256" key="1">
    <source>
        <dbReference type="ARBA" id="ARBA00004123"/>
    </source>
</evidence>
<keyword evidence="7" id="KW-0010">Activator</keyword>
<keyword evidence="6" id="KW-0805">Transcription regulation</keyword>
<feature type="compositionally biased region" description="Polar residues" evidence="10">
    <location>
        <begin position="39"/>
        <end position="53"/>
    </location>
</feature>
<sequence length="486" mass="52976">MSNSNTPRKFSEKIAILERKQNEENTTFEDIMRQVQSITHHPTDSSGSSTTTAPIAIPQQGTSGGLLPPQPWGHNLGGSLPNVHQMPSYSPPQWPPNWHHEAMHRPMQGHRSRSPEDHMMGSASGSPHHHYHPYGMRSNGHSRSPDRMPSHHQNYEPYGPPYNQPGQLVPPDSWNQINRARSDPAIHNMGGMVPMHHHQMPIHQMPHYLQNAMPGPSGMMQPQSNHQSPQMTPQGSQQGSPVQMHHQIPPPLQMGGAQQMGGGNGMSPLQSPNHMMTPMYGYHNGSPLHSPMDSPHASTLMLDGSGTPCMELSPPGMMHDFDAGSLPNLQNLQNHPQLQQQQQQQQNTEYQTNGCNGVGTNGGGGGYYHAPIGPRHSTGACGPRLVPGPALTPESQSAPTSPHNTLDPNQPPMWPTRTFSNSPEALDIPKLTITNAEGAPGHHVDSYNDFNDLGLESLDNVLCNGAPPIQPNNSFHDPGGTQMLQN</sequence>
<dbReference type="HOGENOM" id="CLU_594810_0_0_1"/>
<evidence type="ECO:0000313" key="13">
    <source>
        <dbReference type="Proteomes" id="UP000008068"/>
    </source>
</evidence>
<feature type="compositionally biased region" description="Polar residues" evidence="10">
    <location>
        <begin position="220"/>
        <end position="241"/>
    </location>
</feature>
<gene>
    <name evidence="12" type="ORF">CAEBREN_30604</name>
</gene>
<feature type="region of interest" description="Disordered" evidence="10">
    <location>
        <begin position="378"/>
        <end position="412"/>
    </location>
</feature>
<dbReference type="GO" id="GO:0045944">
    <property type="term" value="P:positive regulation of transcription by RNA polymerase II"/>
    <property type="evidence" value="ECO:0007669"/>
    <property type="project" value="TreeGrafter"/>
</dbReference>
<dbReference type="FunCoup" id="G0NMK1">
    <property type="interactions" value="84"/>
</dbReference>
<accession>G0NMK1</accession>
<feature type="compositionally biased region" description="Polar residues" evidence="10">
    <location>
        <begin position="393"/>
        <end position="408"/>
    </location>
</feature>
<dbReference type="PANTHER" id="PTHR13589:SF15">
    <property type="entry name" value="CREB-REGULATED TRANSCRIPTION COACTIVATOR, ISOFORM B"/>
    <property type="match status" value="1"/>
</dbReference>
<keyword evidence="5" id="KW-0597">Phosphoprotein</keyword>
<evidence type="ECO:0000313" key="12">
    <source>
        <dbReference type="EMBL" id="EGT34114.1"/>
    </source>
</evidence>
<proteinExistence type="inferred from homology"/>
<dbReference type="GO" id="GO:0005737">
    <property type="term" value="C:cytoplasm"/>
    <property type="evidence" value="ECO:0007669"/>
    <property type="project" value="UniProtKB-SubCell"/>
</dbReference>
<dbReference type="eggNOG" id="ENOG502SAC7">
    <property type="taxonomic scope" value="Eukaryota"/>
</dbReference>
<dbReference type="InterPro" id="IPR024783">
    <property type="entry name" value="TORC_N"/>
</dbReference>
<protein>
    <recommendedName>
        <fullName evidence="11">Transducer of regulated CREB activity N-terminal domain-containing protein</fullName>
    </recommendedName>
</protein>
<dbReference type="InParanoid" id="G0NMK1"/>
<comment type="subcellular location">
    <subcellularLocation>
        <location evidence="2">Cytoplasm</location>
    </subcellularLocation>
    <subcellularLocation>
        <location evidence="1">Nucleus</location>
    </subcellularLocation>
</comment>
<evidence type="ECO:0000256" key="3">
    <source>
        <dbReference type="ARBA" id="ARBA00007167"/>
    </source>
</evidence>
<dbReference type="Pfam" id="PF12884">
    <property type="entry name" value="TORC_N"/>
    <property type="match status" value="1"/>
</dbReference>
<dbReference type="InterPro" id="IPR024786">
    <property type="entry name" value="TORC"/>
</dbReference>
<dbReference type="GO" id="GO:0005634">
    <property type="term" value="C:nucleus"/>
    <property type="evidence" value="ECO:0007669"/>
    <property type="project" value="UniProtKB-SubCell"/>
</dbReference>